<evidence type="ECO:0000313" key="2">
    <source>
        <dbReference type="Proteomes" id="UP001145114"/>
    </source>
</evidence>
<dbReference type="EMBL" id="JAMZIH010007757">
    <property type="protein sequence ID" value="KAJ1672833.1"/>
    <property type="molecule type" value="Genomic_DNA"/>
</dbReference>
<dbReference type="Proteomes" id="UP001145114">
    <property type="component" value="Unassembled WGS sequence"/>
</dbReference>
<gene>
    <name evidence="1" type="ORF">EV182_006400</name>
</gene>
<sequence length="306" mass="33519">MDSCEQQGPDWHQQPPQLAEQGPDDTPHYQAPQPYYYGYPDGAVAWPGPTCGQQPLDHGYHPYYGYNYYPLWGHAPPQQPPPPPPHAAPFVRAAQSSADAPPPWPSLADEWRDYGSPLPLDQRGVAAPDTSCATDPSGDNTDSDGESDTRSDSDDGAPPRLPPQRHQGPMPSRKSGLINADKPEGLAGQRKETQQQPPAKPRKKSPWPEVFDLITGLYSSEAFVNGLNKLDSPRAHNVASTMVRNLLLSTLGHFVMSKFASMRRRKKKKKKKRGDACREGSGSARHPDGVRAPSADSDEEAMDEAD</sequence>
<keyword evidence="2" id="KW-1185">Reference proteome</keyword>
<feature type="non-terminal residue" evidence="1">
    <location>
        <position position="306"/>
    </location>
</feature>
<accession>A0ACC1HCL3</accession>
<name>A0ACC1HCL3_9FUNG</name>
<reference evidence="1" key="1">
    <citation type="submission" date="2022-06" db="EMBL/GenBank/DDBJ databases">
        <title>Phylogenomic reconstructions and comparative analyses of Kickxellomycotina fungi.</title>
        <authorList>
            <person name="Reynolds N.K."/>
            <person name="Stajich J.E."/>
            <person name="Barry K."/>
            <person name="Grigoriev I.V."/>
            <person name="Crous P."/>
            <person name="Smith M.E."/>
        </authorList>
    </citation>
    <scope>NUCLEOTIDE SEQUENCE</scope>
    <source>
        <strain evidence="1">RSA 2271</strain>
    </source>
</reference>
<evidence type="ECO:0000313" key="1">
    <source>
        <dbReference type="EMBL" id="KAJ1672833.1"/>
    </source>
</evidence>
<comment type="caution">
    <text evidence="1">The sequence shown here is derived from an EMBL/GenBank/DDBJ whole genome shotgun (WGS) entry which is preliminary data.</text>
</comment>
<protein>
    <submittedName>
        <fullName evidence="1">Uncharacterized protein</fullName>
    </submittedName>
</protein>
<proteinExistence type="predicted"/>
<organism evidence="1 2">
    <name type="scientific">Spiromyces aspiralis</name>
    <dbReference type="NCBI Taxonomy" id="68401"/>
    <lineage>
        <taxon>Eukaryota</taxon>
        <taxon>Fungi</taxon>
        <taxon>Fungi incertae sedis</taxon>
        <taxon>Zoopagomycota</taxon>
        <taxon>Kickxellomycotina</taxon>
        <taxon>Kickxellomycetes</taxon>
        <taxon>Kickxellales</taxon>
        <taxon>Kickxellaceae</taxon>
        <taxon>Spiromyces</taxon>
    </lineage>
</organism>